<dbReference type="EMBL" id="VFOX01000002">
    <property type="protein sequence ID" value="TQL81551.1"/>
    <property type="molecule type" value="Genomic_DNA"/>
</dbReference>
<dbReference type="InterPro" id="IPR036465">
    <property type="entry name" value="vWFA_dom_sf"/>
</dbReference>
<evidence type="ECO:0000256" key="1">
    <source>
        <dbReference type="SAM" id="Phobius"/>
    </source>
</evidence>
<dbReference type="Pfam" id="PF25549">
    <property type="entry name" value="DUF7927"/>
    <property type="match status" value="1"/>
</dbReference>
<dbReference type="InterPro" id="IPR057687">
    <property type="entry name" value="DUF7927"/>
</dbReference>
<keyword evidence="1" id="KW-0812">Transmembrane</keyword>
<proteinExistence type="predicted"/>
<dbReference type="Pfam" id="PF00092">
    <property type="entry name" value="VWA"/>
    <property type="match status" value="1"/>
</dbReference>
<keyword evidence="1" id="KW-1133">Transmembrane helix</keyword>
<dbReference type="GO" id="GO:0005975">
    <property type="term" value="P:carbohydrate metabolic process"/>
    <property type="evidence" value="ECO:0007669"/>
    <property type="project" value="UniProtKB-ARBA"/>
</dbReference>
<organism evidence="3 4">
    <name type="scientific">Microbacterium saperdae</name>
    <dbReference type="NCBI Taxonomy" id="69368"/>
    <lineage>
        <taxon>Bacteria</taxon>
        <taxon>Bacillati</taxon>
        <taxon>Actinomycetota</taxon>
        <taxon>Actinomycetes</taxon>
        <taxon>Micrococcales</taxon>
        <taxon>Microbacteriaceae</taxon>
        <taxon>Microbacterium</taxon>
    </lineage>
</organism>
<dbReference type="Pfam" id="PF17802">
    <property type="entry name" value="SpaA"/>
    <property type="match status" value="1"/>
</dbReference>
<dbReference type="InterPro" id="IPR002035">
    <property type="entry name" value="VWF_A"/>
</dbReference>
<dbReference type="InterPro" id="IPR013783">
    <property type="entry name" value="Ig-like_fold"/>
</dbReference>
<dbReference type="OrthoDB" id="134475at2"/>
<dbReference type="Gene3D" id="2.60.40.10">
    <property type="entry name" value="Immunoglobulins"/>
    <property type="match status" value="1"/>
</dbReference>
<dbReference type="PROSITE" id="PS50234">
    <property type="entry name" value="VWFA"/>
    <property type="match status" value="1"/>
</dbReference>
<protein>
    <submittedName>
        <fullName evidence="3">Putative repeat protein (TIGR01451 family)</fullName>
    </submittedName>
</protein>
<dbReference type="Gene3D" id="3.40.50.410">
    <property type="entry name" value="von Willebrand factor, type A domain"/>
    <property type="match status" value="1"/>
</dbReference>
<keyword evidence="4" id="KW-1185">Reference proteome</keyword>
<accession>A0A543B9P2</accession>
<keyword evidence="1" id="KW-0472">Membrane</keyword>
<comment type="caution">
    <text evidence="3">The sequence shown here is derived from an EMBL/GenBank/DDBJ whole genome shotgun (WGS) entry which is preliminary data.</text>
</comment>
<reference evidence="3 4" key="1">
    <citation type="submission" date="2019-06" db="EMBL/GenBank/DDBJ databases">
        <title>Sequencing the genomes of 1000 actinobacteria strains.</title>
        <authorList>
            <person name="Klenk H.-P."/>
        </authorList>
    </citation>
    <scope>NUCLEOTIDE SEQUENCE [LARGE SCALE GENOMIC DNA]</scope>
    <source>
        <strain evidence="3 4">DSM 20169</strain>
    </source>
</reference>
<feature type="domain" description="VWFA" evidence="2">
    <location>
        <begin position="274"/>
        <end position="469"/>
    </location>
</feature>
<dbReference type="CDD" id="cd00198">
    <property type="entry name" value="vWFA"/>
    <property type="match status" value="1"/>
</dbReference>
<dbReference type="SMART" id="SM00327">
    <property type="entry name" value="VWA"/>
    <property type="match status" value="1"/>
</dbReference>
<gene>
    <name evidence="3" type="ORF">FB560_3023</name>
</gene>
<evidence type="ECO:0000313" key="4">
    <source>
        <dbReference type="Proteomes" id="UP000317209"/>
    </source>
</evidence>
<dbReference type="InterPro" id="IPR041033">
    <property type="entry name" value="SpaA_PFL_dom_1"/>
</dbReference>
<evidence type="ECO:0000313" key="3">
    <source>
        <dbReference type="EMBL" id="TQL81551.1"/>
    </source>
</evidence>
<feature type="transmembrane region" description="Helical" evidence="1">
    <location>
        <begin position="866"/>
        <end position="885"/>
    </location>
</feature>
<dbReference type="SUPFAM" id="SSF53300">
    <property type="entry name" value="vWA-like"/>
    <property type="match status" value="1"/>
</dbReference>
<sequence>MFTGLRPTVGARGTMRRGVRCATSLLLALMMVTGLGIAGPWAADAVASTTAQASAGLAIAPLAVPVPPAGSAVISVKVGGDRTSAGAVQGLPGVRLALYGGGTATVSGGGAVGLPIQGAAGTRYDTTWPWTTCVSDADGDCNFIIPIRTGAPSATGVPQDTRFWIVEEAAPSGWYTNPSIRVGGFGATPETTWTYRFRSDIELRAGVVYRSTDPMPWNDPTGTGTGSGDPDRYFMRTRADSNVEGGQSANATRTNGIWNQSRVNPVIPASCDLDIALISDTSGSLGETGITELKSTMSAFVDALRGTQTRMAVFSFSTDSPGVGATNHPALLPVTTSAQAAVFKAQYTGWTYGGGTSWDAGFATAAGAAPHYDVAILLTDGNPTVSRGNNGTGSSAFNSLQDVDAGVFSANLLKADGTRVIALGVGPALTGASENNLRAVSGTTLNSDYYRASSFAEATAALRALVGDTCQGSIGVQKMIVPAAGSIADAVPAPAGWQFDATSLSPAVAVNDPNSAVTAAGGDGKVNFGLTFSATPSSGAVQVLETQQPGYTLVPVGAGVAARNASCVNVETGAPVAVTNAGIAAQPGFQVDAGSNQRIECRIYNRAPAPGNLVIEKSSTPPSGATVVPGQSVTYTLTFRNTGGLPVVVDHDDVLAGVRDDADLSGAITAQPPLSAVLNPTGDRIRITGVLLPLASATVTYTVVVKNPQTAAGDHVLRNAVVPTGQEPPATCTPPAPCTVHPVVVDLTWNKVNFVGDLLAGSEWMLTPFSTPGVLDPTGTLAVVDCVAADPGACAGPDIDPAAGAFRVASLTPGTYRLVETRAPAGYLLLEDAIDIVVLTNVAYGDIENEQITIPGIPLTGGTGTWEFALAAGGFGVLAVAGAWWQRRRTRRANET</sequence>
<dbReference type="Proteomes" id="UP000317209">
    <property type="component" value="Unassembled WGS sequence"/>
</dbReference>
<name>A0A543B9P2_9MICO</name>
<evidence type="ECO:0000259" key="2">
    <source>
        <dbReference type="PROSITE" id="PS50234"/>
    </source>
</evidence>
<dbReference type="AlphaFoldDB" id="A0A543B9P2"/>